<feature type="domain" description="Bacteriophage P22 tailspike N-terminal" evidence="2">
    <location>
        <begin position="4"/>
        <end position="114"/>
    </location>
</feature>
<dbReference type="Proteomes" id="UP000008614">
    <property type="component" value="Chromosome"/>
</dbReference>
<dbReference type="SUPFAM" id="SSF51327">
    <property type="entry name" value="Head-binding domain of phage P22 tailspike protein"/>
    <property type="match status" value="1"/>
</dbReference>
<evidence type="ECO:0000313" key="3">
    <source>
        <dbReference type="EMBL" id="ADR26390.1"/>
    </source>
</evidence>
<dbReference type="EMBL" id="CP001855">
    <property type="protein sequence ID" value="ADR26390.1"/>
    <property type="molecule type" value="Genomic_DNA"/>
</dbReference>
<organism evidence="3 4">
    <name type="scientific">Escherichia coli O83:H1 (strain NRG 857C / AIEC)</name>
    <dbReference type="NCBI Taxonomy" id="685038"/>
    <lineage>
        <taxon>Bacteria</taxon>
        <taxon>Pseudomonadati</taxon>
        <taxon>Pseudomonadota</taxon>
        <taxon>Gammaproteobacteria</taxon>
        <taxon>Enterobacterales</taxon>
        <taxon>Enterobacteriaceae</taxon>
        <taxon>Escherichia</taxon>
    </lineage>
</organism>
<dbReference type="SUPFAM" id="SSF51126">
    <property type="entry name" value="Pectin lyase-like"/>
    <property type="match status" value="1"/>
</dbReference>
<dbReference type="PATRIC" id="fig|685038.3.peg.963"/>
<dbReference type="InterPro" id="IPR011050">
    <property type="entry name" value="Pectin_lyase_fold/virulence"/>
</dbReference>
<dbReference type="AlphaFoldDB" id="A0A0H3EFI5"/>
<dbReference type="Pfam" id="PF09008">
    <property type="entry name" value="Head_binding"/>
    <property type="match status" value="1"/>
</dbReference>
<proteinExistence type="predicted"/>
<dbReference type="FunFam" id="2.170.14.10:FF:000001">
    <property type="entry name" value="Tail spike protein"/>
    <property type="match status" value="1"/>
</dbReference>
<dbReference type="RefSeq" id="WP_000132319.1">
    <property type="nucleotide sequence ID" value="NC_017634.1"/>
</dbReference>
<evidence type="ECO:0000313" key="4">
    <source>
        <dbReference type="Proteomes" id="UP000008614"/>
    </source>
</evidence>
<gene>
    <name evidence="3" type="ordered locus">NRG857_04815</name>
</gene>
<keyword evidence="4" id="KW-1185">Reference proteome</keyword>
<sequence length="800" mass="88118">MTDSINANVVVSMPSQLFTMARSFKAVANGKIYIGKIDTDPVNPENQIQVYVENEDGSHVPVAQPIIINAGGYPVYNGQIAKFVTVQGHSMAVYDAYGAQQFYFPNVLKYDPDQLRQQLEDPDGSKKYPELQIARWRDDKDVRGWGAISDGITDATEAFSNAGYRMFVPDGDFAVNTLEVDVSSARGIGRIVADNGSLISVSRLLETDKLAQRKMMEPFFGFQGETNTEIYPNARNALQGIAYCRVNGIEKLFVTQRPVGPTWSDKERVRIVEFNLYDDGRVVNHVAYSPELNLGHGFDLSAMVENGQVYLYTSSVTNSGEDGESAGKGFSKITWRGAGTTQSDVKSYNVWGITGSGHPFQDYNRAGIAISSDGRLLIMVNTPKSDAAKRTVFIYDKISIDKLEDKTLANPMFVWEMSDSPSEGAYSVQGIASDGRYIHILKGGANAFGKHHIFTYDLTGNLLRKLDIDDARSQYGRDGLLNHPTLGNPARFEPEGLTIRGEEIIISCIETWRAGANIVNWRGRRWAASSIETSGIIGVPPSNGSYWVETTKDANSGDWSPEIDYGWGSSYSLEKKTIYSIRPATGNNDDQNLNSGITNASSNAGVDAGESGRNISFRWRNAFNIVAFSERLGEYFNAIMYDNSSRLRIYDQQNGSDNTVYGSIQALFTSSFKGLILRGRGVSASNSSYIRLHSSDDPNYPNSIIEGTRTDGSFSRETDSNGTTTFASDSEHEPLRIRRASDGLLFAYEKVRGTTLFGIYRGSGSPEGVVTAPQGSMYIDYNGDWYQKKTGTGNTGWVLK</sequence>
<feature type="region of interest" description="Disordered" evidence="1">
    <location>
        <begin position="707"/>
        <end position="732"/>
    </location>
</feature>
<dbReference type="InterPro" id="IPR036730">
    <property type="entry name" value="P22_tailspike_N_sf"/>
</dbReference>
<reference evidence="3 4" key="1">
    <citation type="journal article" date="2010" name="BMC Genomics">
        <title>Genome sequence of adherent-invasive Escherichia coli and comparative genomic analysis with other E. coli pathotypes.</title>
        <authorList>
            <person name="Nash J.H."/>
            <person name="Villegas A."/>
            <person name="Kropinski A.M."/>
            <person name="Aguilar-Valenzuela R."/>
            <person name="Konczy P."/>
            <person name="Mascarenhas M."/>
            <person name="Ziebell K."/>
            <person name="Torres A.G."/>
            <person name="Karmali M.A."/>
            <person name="Coombes B.K."/>
        </authorList>
    </citation>
    <scope>NUCLEOTIDE SEQUENCE [LARGE SCALE GENOMIC DNA]</scope>
    <source>
        <strain evidence="4">NRG 857C / AIEC</strain>
    </source>
</reference>
<dbReference type="InterPro" id="IPR009093">
    <property type="entry name" value="P22_tailspike_N"/>
</dbReference>
<dbReference type="HOGENOM" id="CLU_351884_0_0_6"/>
<dbReference type="Gene3D" id="2.170.14.10">
    <property type="entry name" value="Phage P22 tailspike-like, N-terminal domain"/>
    <property type="match status" value="1"/>
</dbReference>
<evidence type="ECO:0000256" key="1">
    <source>
        <dbReference type="SAM" id="MobiDB-lite"/>
    </source>
</evidence>
<protein>
    <submittedName>
        <fullName evidence="3">Endo-alpha-sialidase, phage head protein</fullName>
    </submittedName>
</protein>
<accession>A0A0H3EFI5</accession>
<dbReference type="KEGG" id="eln:NRG857_04815"/>
<evidence type="ECO:0000259" key="2">
    <source>
        <dbReference type="Pfam" id="PF09008"/>
    </source>
</evidence>
<name>A0A0H3EFI5_ECO8N</name>